<proteinExistence type="predicted"/>
<reference evidence="2" key="1">
    <citation type="journal article" date="2022" name="Mol. Ecol. Resour.">
        <title>The genomes of chicory, endive, great burdock and yacon provide insights into Asteraceae palaeo-polyploidization history and plant inulin production.</title>
        <authorList>
            <person name="Fan W."/>
            <person name="Wang S."/>
            <person name="Wang H."/>
            <person name="Wang A."/>
            <person name="Jiang F."/>
            <person name="Liu H."/>
            <person name="Zhao H."/>
            <person name="Xu D."/>
            <person name="Zhang Y."/>
        </authorList>
    </citation>
    <scope>NUCLEOTIDE SEQUENCE [LARGE SCALE GENOMIC DNA]</scope>
    <source>
        <strain evidence="2">cv. Yunnan</strain>
    </source>
</reference>
<evidence type="ECO:0000313" key="1">
    <source>
        <dbReference type="EMBL" id="KAI3695862.1"/>
    </source>
</evidence>
<evidence type="ECO:0000313" key="2">
    <source>
        <dbReference type="Proteomes" id="UP001056120"/>
    </source>
</evidence>
<name>A0ACB8ZE44_9ASTR</name>
<dbReference type="Proteomes" id="UP001056120">
    <property type="component" value="Linkage Group LG26"/>
</dbReference>
<comment type="caution">
    <text evidence="1">The sequence shown here is derived from an EMBL/GenBank/DDBJ whole genome shotgun (WGS) entry which is preliminary data.</text>
</comment>
<protein>
    <submittedName>
        <fullName evidence="1">Uncharacterized protein</fullName>
    </submittedName>
</protein>
<reference evidence="1 2" key="2">
    <citation type="journal article" date="2022" name="Mol. Ecol. Resour.">
        <title>The genomes of chicory, endive, great burdock and yacon provide insights into Asteraceae paleo-polyploidization history and plant inulin production.</title>
        <authorList>
            <person name="Fan W."/>
            <person name="Wang S."/>
            <person name="Wang H."/>
            <person name="Wang A."/>
            <person name="Jiang F."/>
            <person name="Liu H."/>
            <person name="Zhao H."/>
            <person name="Xu D."/>
            <person name="Zhang Y."/>
        </authorList>
    </citation>
    <scope>NUCLEOTIDE SEQUENCE [LARGE SCALE GENOMIC DNA]</scope>
    <source>
        <strain evidence="2">cv. Yunnan</strain>
        <tissue evidence="1">Leaves</tissue>
    </source>
</reference>
<accession>A0ACB8ZE44</accession>
<keyword evidence="2" id="KW-1185">Reference proteome</keyword>
<organism evidence="1 2">
    <name type="scientific">Smallanthus sonchifolius</name>
    <dbReference type="NCBI Taxonomy" id="185202"/>
    <lineage>
        <taxon>Eukaryota</taxon>
        <taxon>Viridiplantae</taxon>
        <taxon>Streptophyta</taxon>
        <taxon>Embryophyta</taxon>
        <taxon>Tracheophyta</taxon>
        <taxon>Spermatophyta</taxon>
        <taxon>Magnoliopsida</taxon>
        <taxon>eudicotyledons</taxon>
        <taxon>Gunneridae</taxon>
        <taxon>Pentapetalae</taxon>
        <taxon>asterids</taxon>
        <taxon>campanulids</taxon>
        <taxon>Asterales</taxon>
        <taxon>Asteraceae</taxon>
        <taxon>Asteroideae</taxon>
        <taxon>Heliantheae alliance</taxon>
        <taxon>Millerieae</taxon>
        <taxon>Smallanthus</taxon>
    </lineage>
</organism>
<gene>
    <name evidence="1" type="ORF">L1987_78864</name>
</gene>
<sequence length="362" mass="40571">MVWASNSTVSGGSNNPVVVQLLNSGNLVVLNKNKMIWQSFDYPGDTFLPGMKLGKDLVTGLQRFMTSWKSPDDPSIGEYSNIVDINGYPQILGWQGEVVIGRLGPWNGLGFSGSPIEKDNHIYSMEFVINEKEVYHTYAPKSSVVRRVVLTWDGKTLSLHWIERIQDWIMYDNIQVDSCFRFSLCGPYGICSISQHPPCNCMQGFEPKNPEEWEASDWVSGCIREKPLNCGNGNGNGNGDGDGDGFLKIARVKLPDTRRSWYNVSMTLEECEMACKGNCSCTEYAVHGRFSIKSDMFSFGVPVLEIICGKKNREFSHRDHNDNLLGHWIVVIGFHSMVLMESVVLTNIHLVIACKNGRRLIG</sequence>
<dbReference type="EMBL" id="CM042043">
    <property type="protein sequence ID" value="KAI3695862.1"/>
    <property type="molecule type" value="Genomic_DNA"/>
</dbReference>